<sequence length="125" mass="14393">MTDHLTPHIALTILRENILEVSDNIKRYSVLHFTTTPINEFLHQLYKQIILPGVQANTKTLAHLNMASMGIHLTCAIDSILFKMTQVWLPPPMPPSDRLLAAVEAFYSPPSHDRPRNRYMSKLWF</sequence>
<proteinExistence type="predicted"/>
<comment type="caution">
    <text evidence="2">The sequence shown here is derived from an EMBL/GenBank/DDBJ whole genome shotgun (WGS) entry which is preliminary data.</text>
</comment>
<keyword evidence="3" id="KW-1185">Reference proteome</keyword>
<protein>
    <recommendedName>
        <fullName evidence="1">DUF7819 domain-containing protein</fullName>
    </recommendedName>
</protein>
<name>A0ABV0S7R0_9TELE</name>
<dbReference type="Pfam" id="PF25127">
    <property type="entry name" value="DUF7819"/>
    <property type="match status" value="1"/>
</dbReference>
<evidence type="ECO:0000313" key="3">
    <source>
        <dbReference type="Proteomes" id="UP001434883"/>
    </source>
</evidence>
<dbReference type="EMBL" id="JAHRIN010070479">
    <property type="protein sequence ID" value="MEQ2216406.1"/>
    <property type="molecule type" value="Genomic_DNA"/>
</dbReference>
<dbReference type="Proteomes" id="UP001434883">
    <property type="component" value="Unassembled WGS sequence"/>
</dbReference>
<dbReference type="InterPro" id="IPR056721">
    <property type="entry name" value="DUF7819"/>
</dbReference>
<evidence type="ECO:0000313" key="2">
    <source>
        <dbReference type="EMBL" id="MEQ2216406.1"/>
    </source>
</evidence>
<feature type="domain" description="DUF7819" evidence="1">
    <location>
        <begin position="85"/>
        <end position="118"/>
    </location>
</feature>
<gene>
    <name evidence="2" type="ORF">XENOCAPTIV_015743</name>
</gene>
<organism evidence="2 3">
    <name type="scientific">Xenoophorus captivus</name>
    <dbReference type="NCBI Taxonomy" id="1517983"/>
    <lineage>
        <taxon>Eukaryota</taxon>
        <taxon>Metazoa</taxon>
        <taxon>Chordata</taxon>
        <taxon>Craniata</taxon>
        <taxon>Vertebrata</taxon>
        <taxon>Euteleostomi</taxon>
        <taxon>Actinopterygii</taxon>
        <taxon>Neopterygii</taxon>
        <taxon>Teleostei</taxon>
        <taxon>Neoteleostei</taxon>
        <taxon>Acanthomorphata</taxon>
        <taxon>Ovalentaria</taxon>
        <taxon>Atherinomorphae</taxon>
        <taxon>Cyprinodontiformes</taxon>
        <taxon>Goodeidae</taxon>
        <taxon>Xenoophorus</taxon>
    </lineage>
</organism>
<evidence type="ECO:0000259" key="1">
    <source>
        <dbReference type="Pfam" id="PF25127"/>
    </source>
</evidence>
<accession>A0ABV0S7R0</accession>
<reference evidence="2 3" key="1">
    <citation type="submission" date="2021-06" db="EMBL/GenBank/DDBJ databases">
        <authorList>
            <person name="Palmer J.M."/>
        </authorList>
    </citation>
    <scope>NUCLEOTIDE SEQUENCE [LARGE SCALE GENOMIC DNA]</scope>
    <source>
        <strain evidence="2 3">XC_2019</strain>
        <tissue evidence="2">Muscle</tissue>
    </source>
</reference>